<accession>A0ABQ9HXK7</accession>
<name>A0ABQ9HXK7_9NEOP</name>
<evidence type="ECO:0000313" key="1">
    <source>
        <dbReference type="EMBL" id="KAJ8889122.1"/>
    </source>
</evidence>
<organism evidence="1 2">
    <name type="scientific">Dryococelus australis</name>
    <dbReference type="NCBI Taxonomy" id="614101"/>
    <lineage>
        <taxon>Eukaryota</taxon>
        <taxon>Metazoa</taxon>
        <taxon>Ecdysozoa</taxon>
        <taxon>Arthropoda</taxon>
        <taxon>Hexapoda</taxon>
        <taxon>Insecta</taxon>
        <taxon>Pterygota</taxon>
        <taxon>Neoptera</taxon>
        <taxon>Polyneoptera</taxon>
        <taxon>Phasmatodea</taxon>
        <taxon>Verophasmatodea</taxon>
        <taxon>Anareolatae</taxon>
        <taxon>Phasmatidae</taxon>
        <taxon>Eurycanthinae</taxon>
        <taxon>Dryococelus</taxon>
    </lineage>
</organism>
<sequence length="103" mass="11675">MLLKKAVDSRKKENRPDTIMLLKEDMGPIILLEDVDSNYADHFNHAVAKFVAGKKINYTVRRSYESRCQSAVAQHNIGMAQHKLKKTMFGTNPGDVLKNLSDK</sequence>
<protein>
    <submittedName>
        <fullName evidence="1">Uncharacterized protein</fullName>
    </submittedName>
</protein>
<reference evidence="1 2" key="1">
    <citation type="submission" date="2023-02" db="EMBL/GenBank/DDBJ databases">
        <title>LHISI_Scaffold_Assembly.</title>
        <authorList>
            <person name="Stuart O.P."/>
            <person name="Cleave R."/>
            <person name="Magrath M.J.L."/>
            <person name="Mikheyev A.S."/>
        </authorList>
    </citation>
    <scope>NUCLEOTIDE SEQUENCE [LARGE SCALE GENOMIC DNA]</scope>
    <source>
        <strain evidence="1">Daus_M_001</strain>
        <tissue evidence="1">Leg muscle</tissue>
    </source>
</reference>
<proteinExistence type="predicted"/>
<keyword evidence="2" id="KW-1185">Reference proteome</keyword>
<comment type="caution">
    <text evidence="1">The sequence shown here is derived from an EMBL/GenBank/DDBJ whole genome shotgun (WGS) entry which is preliminary data.</text>
</comment>
<dbReference type="Proteomes" id="UP001159363">
    <property type="component" value="Chromosome 3"/>
</dbReference>
<dbReference type="EMBL" id="JARBHB010000003">
    <property type="protein sequence ID" value="KAJ8889122.1"/>
    <property type="molecule type" value="Genomic_DNA"/>
</dbReference>
<evidence type="ECO:0000313" key="2">
    <source>
        <dbReference type="Proteomes" id="UP001159363"/>
    </source>
</evidence>
<gene>
    <name evidence="1" type="ORF">PR048_008616</name>
</gene>